<keyword evidence="2" id="KW-1185">Reference proteome</keyword>
<dbReference type="EMBL" id="JTDE01018028">
    <property type="protein sequence ID" value="KAF7233854.1"/>
    <property type="molecule type" value="Genomic_DNA"/>
</dbReference>
<evidence type="ECO:0000313" key="1">
    <source>
        <dbReference type="EMBL" id="KAF7233854.1"/>
    </source>
</evidence>
<name>A0A8S9YMP9_9TREM</name>
<dbReference type="AlphaFoldDB" id="A0A8S9YMP9"/>
<comment type="caution">
    <text evidence="1">The sequence shown here is derived from an EMBL/GenBank/DDBJ whole genome shotgun (WGS) entry which is preliminary data.</text>
</comment>
<evidence type="ECO:0000313" key="2">
    <source>
        <dbReference type="Proteomes" id="UP000822476"/>
    </source>
</evidence>
<organism evidence="1 2">
    <name type="scientific">Paragonimus skrjabini miyazakii</name>
    <dbReference type="NCBI Taxonomy" id="59628"/>
    <lineage>
        <taxon>Eukaryota</taxon>
        <taxon>Metazoa</taxon>
        <taxon>Spiralia</taxon>
        <taxon>Lophotrochozoa</taxon>
        <taxon>Platyhelminthes</taxon>
        <taxon>Trematoda</taxon>
        <taxon>Digenea</taxon>
        <taxon>Plagiorchiida</taxon>
        <taxon>Troglotremata</taxon>
        <taxon>Troglotrematidae</taxon>
        <taxon>Paragonimus</taxon>
    </lineage>
</organism>
<sequence>MKVKPEKETVCIIKCSTIFACEKCSH</sequence>
<protein>
    <submittedName>
        <fullName evidence="1">Uncharacterized protein</fullName>
    </submittedName>
</protein>
<gene>
    <name evidence="1" type="ORF">EG68_12612</name>
</gene>
<reference evidence="1" key="1">
    <citation type="submission" date="2019-07" db="EMBL/GenBank/DDBJ databases">
        <title>Annotation for the trematode Paragonimus miyazaki's.</title>
        <authorList>
            <person name="Choi Y.-J."/>
        </authorList>
    </citation>
    <scope>NUCLEOTIDE SEQUENCE</scope>
    <source>
        <strain evidence="1">Japan</strain>
    </source>
</reference>
<proteinExistence type="predicted"/>
<dbReference type="Proteomes" id="UP000822476">
    <property type="component" value="Unassembled WGS sequence"/>
</dbReference>
<accession>A0A8S9YMP9</accession>